<organism evidence="3 4">
    <name type="scientific">Caenorhabditis tropicalis</name>
    <dbReference type="NCBI Taxonomy" id="1561998"/>
    <lineage>
        <taxon>Eukaryota</taxon>
        <taxon>Metazoa</taxon>
        <taxon>Ecdysozoa</taxon>
        <taxon>Nematoda</taxon>
        <taxon>Chromadorea</taxon>
        <taxon>Rhabditida</taxon>
        <taxon>Rhabditina</taxon>
        <taxon>Rhabditomorpha</taxon>
        <taxon>Rhabditoidea</taxon>
        <taxon>Rhabditidae</taxon>
        <taxon>Peloderinae</taxon>
        <taxon>Caenorhabditis</taxon>
    </lineage>
</organism>
<evidence type="ECO:0000256" key="1">
    <source>
        <dbReference type="SAM" id="Phobius"/>
    </source>
</evidence>
<keyword evidence="1" id="KW-0812">Transmembrane</keyword>
<dbReference type="WBParaSite" id="Csp11.Scaffold629.g13914.t1">
    <property type="protein sequence ID" value="Csp11.Scaffold629.g13914.t1"/>
    <property type="gene ID" value="Csp11.Scaffold629.g13914"/>
</dbReference>
<dbReference type="eggNOG" id="ENOG502T3PX">
    <property type="taxonomic scope" value="Eukaryota"/>
</dbReference>
<dbReference type="Proteomes" id="UP000095282">
    <property type="component" value="Unplaced"/>
</dbReference>
<reference evidence="4" key="1">
    <citation type="submission" date="2016-11" db="UniProtKB">
        <authorList>
            <consortium name="WormBaseParasite"/>
        </authorList>
    </citation>
    <scope>IDENTIFICATION</scope>
</reference>
<evidence type="ECO:0000313" key="4">
    <source>
        <dbReference type="WBParaSite" id="Csp11.Scaffold629.g13914.t1"/>
    </source>
</evidence>
<protein>
    <submittedName>
        <fullName evidence="4">7TM_GPCR_Srx domain-containing protein</fullName>
    </submittedName>
</protein>
<keyword evidence="3" id="KW-1185">Reference proteome</keyword>
<feature type="domain" description="7TM GPCR serpentine receptor class x (Srx)" evidence="2">
    <location>
        <begin position="31"/>
        <end position="101"/>
    </location>
</feature>
<dbReference type="InterPro" id="IPR019430">
    <property type="entry name" value="7TM_GPCR_serpentine_rcpt_Srx"/>
</dbReference>
<evidence type="ECO:0000313" key="3">
    <source>
        <dbReference type="Proteomes" id="UP000095282"/>
    </source>
</evidence>
<keyword evidence="1" id="KW-1133">Transmembrane helix</keyword>
<name>A0A1I7U1I6_9PELO</name>
<dbReference type="PANTHER" id="PTHR47754:SF1">
    <property type="entry name" value="7TM GPCR SERPENTINE RECEPTOR CLASS X (SRX) DOMAIN-CONTAINING PROTEIN"/>
    <property type="match status" value="1"/>
</dbReference>
<evidence type="ECO:0000259" key="2">
    <source>
        <dbReference type="Pfam" id="PF10328"/>
    </source>
</evidence>
<sequence>MGFLDEFSSSETATPSMRTAAAILLILPDPSVSTAQLLQRHRKNRRMIIQALVQSFLIIVDSLNSTVTYGMFPTLFFQFLTLSFSMVFLRTVEGFVVFSINNTVNSEVKKMLGRRPSVKVTFVPNKSNSVRMI</sequence>
<keyword evidence="1" id="KW-0472">Membrane</keyword>
<dbReference type="AlphaFoldDB" id="A0A1I7U1I6"/>
<dbReference type="Pfam" id="PF10328">
    <property type="entry name" value="7TM_GPCR_Srx"/>
    <property type="match status" value="1"/>
</dbReference>
<dbReference type="PANTHER" id="PTHR47754">
    <property type="entry name" value="SERPENTINE RECEPTOR, CLASS X-RELATED"/>
    <property type="match status" value="1"/>
</dbReference>
<accession>A0A1I7U1I6</accession>
<feature type="transmembrane region" description="Helical" evidence="1">
    <location>
        <begin position="75"/>
        <end position="100"/>
    </location>
</feature>
<proteinExistence type="predicted"/>